<dbReference type="Gene3D" id="6.10.340.10">
    <property type="match status" value="1"/>
</dbReference>
<dbReference type="EC" id="2.7.13.3" evidence="3"/>
<keyword evidence="13" id="KW-1133">Transmembrane helix</keyword>
<keyword evidence="18" id="KW-1185">Reference proteome</keyword>
<dbReference type="Gene3D" id="3.30.565.10">
    <property type="entry name" value="Histidine kinase-like ATPase, C-terminal domain"/>
    <property type="match status" value="1"/>
</dbReference>
<feature type="modified residue" description="4-aspartylphosphate" evidence="12">
    <location>
        <position position="703"/>
    </location>
</feature>
<keyword evidence="10 13" id="KW-0472">Membrane</keyword>
<reference evidence="17 18" key="1">
    <citation type="submission" date="2016-11" db="EMBL/GenBank/DDBJ databases">
        <authorList>
            <person name="Jaros S."/>
            <person name="Januszkiewicz K."/>
            <person name="Wedrychowicz H."/>
        </authorList>
    </citation>
    <scope>NUCLEOTIDE SEQUENCE [LARGE SCALE GENOMIC DNA]</scope>
    <source>
        <strain evidence="17 18">DSM 19436</strain>
    </source>
</reference>
<dbReference type="SMART" id="SM00387">
    <property type="entry name" value="HATPase_c"/>
    <property type="match status" value="1"/>
</dbReference>
<sequence length="900" mass="97037">MARSLIRLLRTTSIPVRTIVLAVLLLLPMAATSAYIFWTGQRAAVTVGEAQRIAAMSDAVSEVHSAFQDLLYWRADLAVSLLTLAETKGDAARARLDAGLAALKPFMPKEAEAIGAGVAAFDASAMKAVDAYTDDQRVVGNALFAEARGHGEQVEALLSGIEPQLRSQAAAARVEVLRQFTNGTNVSLIVTAVAVVLGALLTFIVLASILPPLKQLVTAIGEITRGRSDVALPEPARDELGAMRDALGLLAESIRERDRLAEEARRQRQTLFDAIESINQGFALYDADDRLQLTNTQYRGMLTAIADAIRPGMAFVDLLRRSAEMRGLGAEETESWIAERLARRGRPESHVEQFIDGRWVQIQERRTGQGGIVAVYTDVTELRERQRELELAKEAADHATQVKSEFLANMSHELRTPLNAIIGYSQLLMQDAEDDGNADAVADLKKIEGAGQHLLSIINDILDLSKIEAGRMEVYLEAVDLAALARDVETLVKPLAAKNRNTFRVEIPPDIGSVRTDHTKLKQIVLNLLSNATKFTRDGTVTMSVVRSGRQLVVSVTDTGIGLTEEQQGRLFQAFSQADSSTTRRFGGTGLGLAISRSFARTLGGDLTVTSTPGEGSCFVLKITDGGAEALESEGEAAVPEGDAPANLGGKAGRVLVVDDDPHTRHIIGSHLVREGYAPLYAGSGAEALELARSEKPDAITLDIMMPQVDGWAVLVALKEDPELADIPVVIVSITDDRSLAFTLGAAAMLTKPLNRTELLATLERHLPDRSAAEGQTLLVVEDDAPTRELMGRIGEKLGMATAEARNGREALDWLAGHPVPHAVLLDLNMPEMDGFEFLGHLRAAEAWRDIPVIVVTARELSNDERARLSQTTQGIIAKGKAAHFELSRAIRAVTEGGTG</sequence>
<feature type="transmembrane region" description="Helical" evidence="13">
    <location>
        <begin position="188"/>
        <end position="210"/>
    </location>
</feature>
<dbReference type="Pfam" id="PF00072">
    <property type="entry name" value="Response_reg"/>
    <property type="match status" value="2"/>
</dbReference>
<evidence type="ECO:0000256" key="11">
    <source>
        <dbReference type="ARBA" id="ARBA00023306"/>
    </source>
</evidence>
<feature type="domain" description="Response regulatory" evidence="15">
    <location>
        <begin position="654"/>
        <end position="767"/>
    </location>
</feature>
<evidence type="ECO:0000259" key="14">
    <source>
        <dbReference type="PROSITE" id="PS50109"/>
    </source>
</evidence>
<dbReference type="OrthoDB" id="9810730at2"/>
<dbReference type="SMART" id="SM00448">
    <property type="entry name" value="REC"/>
    <property type="match status" value="2"/>
</dbReference>
<dbReference type="Gene3D" id="3.30.450.20">
    <property type="entry name" value="PAS domain"/>
    <property type="match status" value="1"/>
</dbReference>
<dbReference type="SMART" id="SM00388">
    <property type="entry name" value="HisKA"/>
    <property type="match status" value="1"/>
</dbReference>
<evidence type="ECO:0000256" key="5">
    <source>
        <dbReference type="ARBA" id="ARBA00022679"/>
    </source>
</evidence>
<dbReference type="InterPro" id="IPR003594">
    <property type="entry name" value="HATPase_dom"/>
</dbReference>
<dbReference type="GO" id="GO:0000155">
    <property type="term" value="F:phosphorelay sensor kinase activity"/>
    <property type="evidence" value="ECO:0007669"/>
    <property type="project" value="InterPro"/>
</dbReference>
<dbReference type="FunFam" id="1.10.287.130:FF:000038">
    <property type="entry name" value="Sensory transduction histidine kinase"/>
    <property type="match status" value="1"/>
</dbReference>
<dbReference type="InterPro" id="IPR004358">
    <property type="entry name" value="Sig_transdc_His_kin-like_C"/>
</dbReference>
<accession>A0A1M5G3I6</accession>
<comment type="catalytic activity">
    <reaction evidence="1">
        <text>ATP + protein L-histidine = ADP + protein N-phospho-L-histidine.</text>
        <dbReference type="EC" id="2.7.13.3"/>
    </reaction>
</comment>
<dbReference type="InterPro" id="IPR036097">
    <property type="entry name" value="HisK_dim/P_sf"/>
</dbReference>
<dbReference type="SUPFAM" id="SSF158472">
    <property type="entry name" value="HAMP domain-like"/>
    <property type="match status" value="1"/>
</dbReference>
<feature type="domain" description="Response regulatory" evidence="15">
    <location>
        <begin position="777"/>
        <end position="894"/>
    </location>
</feature>
<dbReference type="PROSITE" id="PS50110">
    <property type="entry name" value="RESPONSE_REGULATORY"/>
    <property type="match status" value="2"/>
</dbReference>
<dbReference type="SMART" id="SM00304">
    <property type="entry name" value="HAMP"/>
    <property type="match status" value="1"/>
</dbReference>
<dbReference type="AlphaFoldDB" id="A0A1M5G3I6"/>
<evidence type="ECO:0000313" key="17">
    <source>
        <dbReference type="EMBL" id="SHF98021.1"/>
    </source>
</evidence>
<evidence type="ECO:0000256" key="6">
    <source>
        <dbReference type="ARBA" id="ARBA00022741"/>
    </source>
</evidence>
<evidence type="ECO:0000313" key="18">
    <source>
        <dbReference type="Proteomes" id="UP000184485"/>
    </source>
</evidence>
<dbReference type="PRINTS" id="PR00344">
    <property type="entry name" value="BCTRLSENSOR"/>
</dbReference>
<dbReference type="Pfam" id="PF02518">
    <property type="entry name" value="HATPase_c"/>
    <property type="match status" value="1"/>
</dbReference>
<keyword evidence="13" id="KW-0812">Transmembrane</keyword>
<dbReference type="Pfam" id="PF00672">
    <property type="entry name" value="HAMP"/>
    <property type="match status" value="1"/>
</dbReference>
<dbReference type="Gene3D" id="3.40.50.2300">
    <property type="match status" value="2"/>
</dbReference>
<evidence type="ECO:0000256" key="13">
    <source>
        <dbReference type="SAM" id="Phobius"/>
    </source>
</evidence>
<dbReference type="SUPFAM" id="SSF47384">
    <property type="entry name" value="Homodimeric domain of signal transducing histidine kinase"/>
    <property type="match status" value="1"/>
</dbReference>
<dbReference type="InterPro" id="IPR036890">
    <property type="entry name" value="HATPase_C_sf"/>
</dbReference>
<keyword evidence="7 17" id="KW-0418">Kinase</keyword>
<keyword evidence="11" id="KW-0131">Cell cycle</keyword>
<comment type="subcellular location">
    <subcellularLocation>
        <location evidence="2">Membrane</location>
    </subcellularLocation>
</comment>
<evidence type="ECO:0000259" key="15">
    <source>
        <dbReference type="PROSITE" id="PS50110"/>
    </source>
</evidence>
<dbReference type="InterPro" id="IPR005467">
    <property type="entry name" value="His_kinase_dom"/>
</dbReference>
<keyword evidence="4 12" id="KW-0597">Phosphoprotein</keyword>
<dbReference type="SUPFAM" id="SSF52172">
    <property type="entry name" value="CheY-like"/>
    <property type="match status" value="2"/>
</dbReference>
<dbReference type="Pfam" id="PF00512">
    <property type="entry name" value="HisKA"/>
    <property type="match status" value="1"/>
</dbReference>
<evidence type="ECO:0000256" key="9">
    <source>
        <dbReference type="ARBA" id="ARBA00023012"/>
    </source>
</evidence>
<evidence type="ECO:0000256" key="1">
    <source>
        <dbReference type="ARBA" id="ARBA00000085"/>
    </source>
</evidence>
<dbReference type="Gene3D" id="1.10.287.130">
    <property type="match status" value="1"/>
</dbReference>
<gene>
    <name evidence="17" type="ORF">SAMN02745157_3260</name>
</gene>
<dbReference type="SUPFAM" id="SSF55874">
    <property type="entry name" value="ATPase domain of HSP90 chaperone/DNA topoisomerase II/histidine kinase"/>
    <property type="match status" value="1"/>
</dbReference>
<dbReference type="CDD" id="cd00082">
    <property type="entry name" value="HisKA"/>
    <property type="match status" value="1"/>
</dbReference>
<dbReference type="InterPro" id="IPR003661">
    <property type="entry name" value="HisK_dim/P_dom"/>
</dbReference>
<feature type="modified residue" description="4-aspartylphosphate" evidence="12">
    <location>
        <position position="827"/>
    </location>
</feature>
<dbReference type="FunFam" id="3.30.565.10:FF:000010">
    <property type="entry name" value="Sensor histidine kinase RcsC"/>
    <property type="match status" value="1"/>
</dbReference>
<dbReference type="EMBL" id="FQUP01000003">
    <property type="protein sequence ID" value="SHF98021.1"/>
    <property type="molecule type" value="Genomic_DNA"/>
</dbReference>
<evidence type="ECO:0000256" key="3">
    <source>
        <dbReference type="ARBA" id="ARBA00012438"/>
    </source>
</evidence>
<evidence type="ECO:0000256" key="2">
    <source>
        <dbReference type="ARBA" id="ARBA00004370"/>
    </source>
</evidence>
<dbReference type="CDD" id="cd06225">
    <property type="entry name" value="HAMP"/>
    <property type="match status" value="1"/>
</dbReference>
<feature type="domain" description="Histidine kinase" evidence="14">
    <location>
        <begin position="409"/>
        <end position="627"/>
    </location>
</feature>
<evidence type="ECO:0000256" key="7">
    <source>
        <dbReference type="ARBA" id="ARBA00022777"/>
    </source>
</evidence>
<dbReference type="GO" id="GO:0009927">
    <property type="term" value="F:histidine phosphotransfer kinase activity"/>
    <property type="evidence" value="ECO:0007669"/>
    <property type="project" value="TreeGrafter"/>
</dbReference>
<dbReference type="InterPro" id="IPR011006">
    <property type="entry name" value="CheY-like_superfamily"/>
</dbReference>
<dbReference type="Proteomes" id="UP000184485">
    <property type="component" value="Unassembled WGS sequence"/>
</dbReference>
<name>A0A1M5G3I6_9HYPH</name>
<dbReference type="GO" id="GO:0005524">
    <property type="term" value="F:ATP binding"/>
    <property type="evidence" value="ECO:0007669"/>
    <property type="project" value="UniProtKB-KW"/>
</dbReference>
<dbReference type="CDD" id="cd16922">
    <property type="entry name" value="HATPase_EvgS-ArcB-TorS-like"/>
    <property type="match status" value="1"/>
</dbReference>
<feature type="domain" description="HAMP" evidence="16">
    <location>
        <begin position="207"/>
        <end position="259"/>
    </location>
</feature>
<dbReference type="PANTHER" id="PTHR43047:SF72">
    <property type="entry name" value="OSMOSENSING HISTIDINE PROTEIN KINASE SLN1"/>
    <property type="match status" value="1"/>
</dbReference>
<dbReference type="InterPro" id="IPR001789">
    <property type="entry name" value="Sig_transdc_resp-reg_receiver"/>
</dbReference>
<dbReference type="PROSITE" id="PS50109">
    <property type="entry name" value="HIS_KIN"/>
    <property type="match status" value="1"/>
</dbReference>
<evidence type="ECO:0000256" key="4">
    <source>
        <dbReference type="ARBA" id="ARBA00022553"/>
    </source>
</evidence>
<dbReference type="GO" id="GO:0005886">
    <property type="term" value="C:plasma membrane"/>
    <property type="evidence" value="ECO:0007669"/>
    <property type="project" value="TreeGrafter"/>
</dbReference>
<dbReference type="RefSeq" id="WP_073054723.1">
    <property type="nucleotide sequence ID" value="NZ_FQUP01000003.1"/>
</dbReference>
<keyword evidence="5" id="KW-0808">Transferase</keyword>
<dbReference type="Pfam" id="PF12860">
    <property type="entry name" value="PAS_7"/>
    <property type="match status" value="1"/>
</dbReference>
<evidence type="ECO:0000256" key="8">
    <source>
        <dbReference type="ARBA" id="ARBA00022840"/>
    </source>
</evidence>
<proteinExistence type="predicted"/>
<dbReference type="PANTHER" id="PTHR43047">
    <property type="entry name" value="TWO-COMPONENT HISTIDINE PROTEIN KINASE"/>
    <property type="match status" value="1"/>
</dbReference>
<keyword evidence="6" id="KW-0547">Nucleotide-binding</keyword>
<evidence type="ECO:0000256" key="10">
    <source>
        <dbReference type="ARBA" id="ARBA00023136"/>
    </source>
</evidence>
<organism evidence="17 18">
    <name type="scientific">Kaistia soli DSM 19436</name>
    <dbReference type="NCBI Taxonomy" id="1122133"/>
    <lineage>
        <taxon>Bacteria</taxon>
        <taxon>Pseudomonadati</taxon>
        <taxon>Pseudomonadota</taxon>
        <taxon>Alphaproteobacteria</taxon>
        <taxon>Hyphomicrobiales</taxon>
        <taxon>Kaistiaceae</taxon>
        <taxon>Kaistia</taxon>
    </lineage>
</organism>
<dbReference type="InterPro" id="IPR003660">
    <property type="entry name" value="HAMP_dom"/>
</dbReference>
<protein>
    <recommendedName>
        <fullName evidence="3">histidine kinase</fullName>
        <ecNumber evidence="3">2.7.13.3</ecNumber>
    </recommendedName>
</protein>
<keyword evidence="8" id="KW-0067">ATP-binding</keyword>
<evidence type="ECO:0000256" key="12">
    <source>
        <dbReference type="PROSITE-ProRule" id="PRU00169"/>
    </source>
</evidence>
<dbReference type="PROSITE" id="PS50885">
    <property type="entry name" value="HAMP"/>
    <property type="match status" value="1"/>
</dbReference>
<keyword evidence="9" id="KW-0902">Two-component regulatory system</keyword>
<dbReference type="STRING" id="1122133.SAMN02745157_3260"/>
<evidence type="ECO:0000259" key="16">
    <source>
        <dbReference type="PROSITE" id="PS50885"/>
    </source>
</evidence>